<feature type="chain" id="PRO_5026932399" evidence="1">
    <location>
        <begin position="30"/>
        <end position="426"/>
    </location>
</feature>
<dbReference type="AlphaFoldDB" id="A0A6N1X609"/>
<name>A0A6N1X609_9BURK</name>
<gene>
    <name evidence="2" type="ORF">HUK68_18740</name>
</gene>
<protein>
    <submittedName>
        <fullName evidence="2">Fe-S oxidoreductase</fullName>
    </submittedName>
</protein>
<evidence type="ECO:0000313" key="3">
    <source>
        <dbReference type="Proteomes" id="UP000509579"/>
    </source>
</evidence>
<accession>A0A6N1X609</accession>
<keyword evidence="3" id="KW-1185">Reference proteome</keyword>
<keyword evidence="1" id="KW-0732">Signal</keyword>
<organism evidence="2 3">
    <name type="scientific">Comamonas antarctica</name>
    <dbReference type="NCBI Taxonomy" id="2743470"/>
    <lineage>
        <taxon>Bacteria</taxon>
        <taxon>Pseudomonadati</taxon>
        <taxon>Pseudomonadota</taxon>
        <taxon>Betaproteobacteria</taxon>
        <taxon>Burkholderiales</taxon>
        <taxon>Comamonadaceae</taxon>
        <taxon>Comamonas</taxon>
    </lineage>
</organism>
<dbReference type="Proteomes" id="UP000509579">
    <property type="component" value="Chromosome"/>
</dbReference>
<dbReference type="EMBL" id="CP054840">
    <property type="protein sequence ID" value="QKV54767.1"/>
    <property type="molecule type" value="Genomic_DNA"/>
</dbReference>
<reference evidence="2 3" key="1">
    <citation type="submission" date="2020-06" db="EMBL/GenBank/DDBJ databases">
        <title>Acidovorax antarctica sp. nov., isolated from Corinth ice sheet soil, Antarctic Fields Peninsula.</title>
        <authorList>
            <person name="Xu Q."/>
            <person name="Peng F."/>
        </authorList>
    </citation>
    <scope>NUCLEOTIDE SEQUENCE [LARGE SCALE GENOMIC DNA]</scope>
    <source>
        <strain evidence="2 3">16-35-5</strain>
    </source>
</reference>
<evidence type="ECO:0000256" key="1">
    <source>
        <dbReference type="SAM" id="SignalP"/>
    </source>
</evidence>
<dbReference type="KEGG" id="aant:HUK68_18740"/>
<sequence>MNQPLLPAAVPSATGAVPPVAAIAPTAAAAPVASGVPAVVVPPATGVAPAQPAAPVAPAQPAVPAAPATPALSVSAQAQQALRLQVFQTLIAQLVTQVQSSNPATAPQWPTSGVPTALREMLSTLIAQATAGLPQPQQLAAVQHWPQTWLNTVLAANAPTAAAADTAAPPAVAGNAAPGVATQAAGVSTPATLAAPGVTTPGVTTPGVTTPGVSTPGTVASTVAPRLPPMQTWLVQQGVVQAPDGERGFALTLQVPQAWAQLQAMPVPLATPAGQPPAAHALPQLQLPLATPAQQLESGALALVLQNAGPGGERLRTSALLWLDFQPLPVAAQGAPSAAALASLLPGSPLAQQLGTLQPRNDPWLQMAALQASGQRPREDQRIDERRTGLCDEPGCPYHGKASCAQPFCADMNRVWAAVRLGPTAG</sequence>
<proteinExistence type="predicted"/>
<dbReference type="RefSeq" id="WP_175505564.1">
    <property type="nucleotide sequence ID" value="NZ_CP054840.1"/>
</dbReference>
<feature type="signal peptide" evidence="1">
    <location>
        <begin position="1"/>
        <end position="29"/>
    </location>
</feature>
<evidence type="ECO:0000313" key="2">
    <source>
        <dbReference type="EMBL" id="QKV54767.1"/>
    </source>
</evidence>